<evidence type="ECO:0000313" key="2">
    <source>
        <dbReference type="EMBL" id="ONL95322.1"/>
    </source>
</evidence>
<dbReference type="AlphaFoldDB" id="A0A1D6JU34"/>
<organism evidence="2">
    <name type="scientific">Zea mays</name>
    <name type="common">Maize</name>
    <dbReference type="NCBI Taxonomy" id="4577"/>
    <lineage>
        <taxon>Eukaryota</taxon>
        <taxon>Viridiplantae</taxon>
        <taxon>Streptophyta</taxon>
        <taxon>Embryophyta</taxon>
        <taxon>Tracheophyta</taxon>
        <taxon>Spermatophyta</taxon>
        <taxon>Magnoliopsida</taxon>
        <taxon>Liliopsida</taxon>
        <taxon>Poales</taxon>
        <taxon>Poaceae</taxon>
        <taxon>PACMAD clade</taxon>
        <taxon>Panicoideae</taxon>
        <taxon>Andropogonodae</taxon>
        <taxon>Andropogoneae</taxon>
        <taxon>Tripsacinae</taxon>
        <taxon>Zea</taxon>
    </lineage>
</organism>
<evidence type="ECO:0000256" key="1">
    <source>
        <dbReference type="SAM" id="MobiDB-lite"/>
    </source>
</evidence>
<reference evidence="2" key="1">
    <citation type="submission" date="2015-12" db="EMBL/GenBank/DDBJ databases">
        <title>Update maize B73 reference genome by single molecule sequencing technologies.</title>
        <authorList>
            <consortium name="Maize Genome Sequencing Project"/>
            <person name="Ware D."/>
        </authorList>
    </citation>
    <scope>NUCLEOTIDE SEQUENCE [LARGE SCALE GENOMIC DNA]</scope>
    <source>
        <tissue evidence="2">Seedling</tissue>
    </source>
</reference>
<sequence length="147" mass="16324">QCVSVCHFSHKHCELVPILQETADQSIRSISPLVRASIQTPILDFCRKDCASCSKSPQRFDPSQLGIGSLRGPGGLPWRPAPTPTSSTWQPEQRTRRRRSRRLARSGGGCRAWSPPPGSSTTRRRRRPRRRGRAPSSWPTSSRSGPG</sequence>
<feature type="compositionally biased region" description="Polar residues" evidence="1">
    <location>
        <begin position="138"/>
        <end position="147"/>
    </location>
</feature>
<dbReference type="EMBL" id="CM007647">
    <property type="protein sequence ID" value="ONL95322.1"/>
    <property type="molecule type" value="Genomic_DNA"/>
</dbReference>
<protein>
    <submittedName>
        <fullName evidence="2">Trehalose-6-phosphate synthase2</fullName>
    </submittedName>
</protein>
<feature type="compositionally biased region" description="Basic residues" evidence="1">
    <location>
        <begin position="95"/>
        <end position="104"/>
    </location>
</feature>
<name>A0A1D6JU34_MAIZE</name>
<proteinExistence type="predicted"/>
<feature type="compositionally biased region" description="Basic residues" evidence="1">
    <location>
        <begin position="122"/>
        <end position="133"/>
    </location>
</feature>
<feature type="region of interest" description="Disordered" evidence="1">
    <location>
        <begin position="55"/>
        <end position="147"/>
    </location>
</feature>
<feature type="non-terminal residue" evidence="2">
    <location>
        <position position="1"/>
    </location>
</feature>
<gene>
    <name evidence="2" type="ORF">ZEAMMB73_Zm00001d028267</name>
</gene>
<accession>A0A1D6JU34</accession>